<dbReference type="PANTHER" id="PTHR31338:SF16">
    <property type="entry name" value="POLYKETIDE CYCLASE_DEHYDRASE AND LIPID TRANSPORT SUPERFAMILY PROTEIN"/>
    <property type="match status" value="1"/>
</dbReference>
<dbReference type="InterPro" id="IPR036396">
    <property type="entry name" value="Cyt_P450_sf"/>
</dbReference>
<organism evidence="4 5">
    <name type="scientific">Cinchona calisaya</name>
    <dbReference type="NCBI Taxonomy" id="153742"/>
    <lineage>
        <taxon>Eukaryota</taxon>
        <taxon>Viridiplantae</taxon>
        <taxon>Streptophyta</taxon>
        <taxon>Embryophyta</taxon>
        <taxon>Tracheophyta</taxon>
        <taxon>Spermatophyta</taxon>
        <taxon>Magnoliopsida</taxon>
        <taxon>eudicotyledons</taxon>
        <taxon>Gunneridae</taxon>
        <taxon>Pentapetalae</taxon>
        <taxon>asterids</taxon>
        <taxon>lamiids</taxon>
        <taxon>Gentianales</taxon>
        <taxon>Rubiaceae</taxon>
        <taxon>Cinchonoideae</taxon>
        <taxon>Cinchoneae</taxon>
        <taxon>Cinchona</taxon>
    </lineage>
</organism>
<evidence type="ECO:0000313" key="4">
    <source>
        <dbReference type="EMBL" id="KAL3501891.1"/>
    </source>
</evidence>
<name>A0ABD2Y2W5_9GENT</name>
<accession>A0ABD2Y2W5</accession>
<keyword evidence="1" id="KW-0560">Oxidoreductase</keyword>
<feature type="domain" description="Bet v I/Major latex protein" evidence="3">
    <location>
        <begin position="3"/>
        <end position="72"/>
    </location>
</feature>
<dbReference type="InterPro" id="IPR052006">
    <property type="entry name" value="MLP-like"/>
</dbReference>
<protein>
    <recommendedName>
        <fullName evidence="3">Bet v I/Major latex protein domain-containing protein</fullName>
    </recommendedName>
</protein>
<dbReference type="InterPro" id="IPR002401">
    <property type="entry name" value="Cyt_P450_E_grp-I"/>
</dbReference>
<sequence>MEKLRSFKERLKIDDETKTVTAVAIDGDCMKHYKKYIAGLQAISRDGSSFAKFSIQYGKLNENEPIPTKYMDRRTLQLPIIGNLLHIGPLGHQSPKSLAEKYGPVMLLQLGSRQVMVVTSADAAHEALREKDVDFGSKSSSGIA</sequence>
<evidence type="ECO:0000256" key="1">
    <source>
        <dbReference type="ARBA" id="ARBA00023002"/>
    </source>
</evidence>
<dbReference type="AlphaFoldDB" id="A0ABD2Y2W5"/>
<keyword evidence="5" id="KW-1185">Reference proteome</keyword>
<dbReference type="Gene3D" id="3.30.530.20">
    <property type="match status" value="1"/>
</dbReference>
<dbReference type="Pfam" id="PF00067">
    <property type="entry name" value="p450"/>
    <property type="match status" value="1"/>
</dbReference>
<dbReference type="PRINTS" id="PR00463">
    <property type="entry name" value="EP450I"/>
</dbReference>
<dbReference type="PANTHER" id="PTHR31338">
    <property type="entry name" value="POLYKETIDE CYCLASE/DEHYDRASE AND LIPID TRANSPORT SUPERFAMILY PROTEIN"/>
    <property type="match status" value="1"/>
</dbReference>
<gene>
    <name evidence="4" type="ORF">ACH5RR_036340</name>
</gene>
<dbReference type="Gene3D" id="1.10.630.10">
    <property type="entry name" value="Cytochrome P450"/>
    <property type="match status" value="1"/>
</dbReference>
<dbReference type="GO" id="GO:0016491">
    <property type="term" value="F:oxidoreductase activity"/>
    <property type="evidence" value="ECO:0007669"/>
    <property type="project" value="UniProtKB-KW"/>
</dbReference>
<comment type="caution">
    <text evidence="4">The sequence shown here is derived from an EMBL/GenBank/DDBJ whole genome shotgun (WGS) entry which is preliminary data.</text>
</comment>
<evidence type="ECO:0000259" key="3">
    <source>
        <dbReference type="Pfam" id="PF00407"/>
    </source>
</evidence>
<dbReference type="InterPro" id="IPR001128">
    <property type="entry name" value="Cyt_P450"/>
</dbReference>
<dbReference type="Pfam" id="PF00407">
    <property type="entry name" value="Bet_v_1"/>
    <property type="match status" value="1"/>
</dbReference>
<proteinExistence type="inferred from homology"/>
<reference evidence="4 5" key="1">
    <citation type="submission" date="2024-11" db="EMBL/GenBank/DDBJ databases">
        <title>A near-complete genome assembly of Cinchona calisaya.</title>
        <authorList>
            <person name="Lian D.C."/>
            <person name="Zhao X.W."/>
            <person name="Wei L."/>
        </authorList>
    </citation>
    <scope>NUCLEOTIDE SEQUENCE [LARGE SCALE GENOMIC DNA]</scope>
    <source>
        <tissue evidence="4">Nenye</tissue>
    </source>
</reference>
<dbReference type="SUPFAM" id="SSF48264">
    <property type="entry name" value="Cytochrome P450"/>
    <property type="match status" value="1"/>
</dbReference>
<dbReference type="Proteomes" id="UP001630127">
    <property type="component" value="Unassembled WGS sequence"/>
</dbReference>
<dbReference type="SUPFAM" id="SSF55961">
    <property type="entry name" value="Bet v1-like"/>
    <property type="match status" value="1"/>
</dbReference>
<dbReference type="InterPro" id="IPR023393">
    <property type="entry name" value="START-like_dom_sf"/>
</dbReference>
<comment type="similarity">
    <text evidence="2">Belongs to the MLP family.</text>
</comment>
<evidence type="ECO:0000313" key="5">
    <source>
        <dbReference type="Proteomes" id="UP001630127"/>
    </source>
</evidence>
<dbReference type="EMBL" id="JBJUIK010000015">
    <property type="protein sequence ID" value="KAL3501891.1"/>
    <property type="molecule type" value="Genomic_DNA"/>
</dbReference>
<evidence type="ECO:0000256" key="2">
    <source>
        <dbReference type="ARBA" id="ARBA00038242"/>
    </source>
</evidence>
<dbReference type="InterPro" id="IPR000916">
    <property type="entry name" value="Bet_v_I/MLP"/>
</dbReference>